<keyword evidence="10" id="KW-1185">Reference proteome</keyword>
<feature type="transmembrane region" description="Helical" evidence="6">
    <location>
        <begin position="477"/>
        <end position="500"/>
    </location>
</feature>
<reference evidence="9" key="1">
    <citation type="submission" date="2013-07" db="EMBL/GenBank/DDBJ databases">
        <authorList>
            <person name="Geib S."/>
        </authorList>
    </citation>
    <scope>NUCLEOTIDE SEQUENCE</scope>
</reference>
<keyword evidence="4 6" id="KW-1133">Transmembrane helix</keyword>
<dbReference type="Gene3D" id="1.20.1250.20">
    <property type="entry name" value="MFS general substrate transporter like domains"/>
    <property type="match status" value="1"/>
</dbReference>
<dbReference type="SUPFAM" id="SSF103473">
    <property type="entry name" value="MFS general substrate transporter"/>
    <property type="match status" value="1"/>
</dbReference>
<dbReference type="InterPro" id="IPR036259">
    <property type="entry name" value="MFS_trans_sf"/>
</dbReference>
<dbReference type="PROSITE" id="PS50850">
    <property type="entry name" value="MFS"/>
    <property type="match status" value="1"/>
</dbReference>
<evidence type="ECO:0000256" key="5">
    <source>
        <dbReference type="ARBA" id="ARBA00023136"/>
    </source>
</evidence>
<dbReference type="AlphaFoldDB" id="W8C4Z8"/>
<dbReference type="EMBL" id="CAJHJT010000001">
    <property type="protein sequence ID" value="CAD6995547.1"/>
    <property type="molecule type" value="Genomic_DNA"/>
</dbReference>
<evidence type="ECO:0000256" key="3">
    <source>
        <dbReference type="ARBA" id="ARBA00022692"/>
    </source>
</evidence>
<comment type="subcellular location">
    <subcellularLocation>
        <location evidence="1">Membrane</location>
        <topology evidence="1">Multi-pass membrane protein</topology>
    </subcellularLocation>
</comment>
<dbReference type="PANTHER" id="PTHR23511:SF36">
    <property type="entry name" value="EG:BACR7A4.13 PROTEIN-RELATED"/>
    <property type="match status" value="1"/>
</dbReference>
<feature type="transmembrane region" description="Helical" evidence="6">
    <location>
        <begin position="420"/>
        <end position="439"/>
    </location>
</feature>
<accession>W8C4Z8</accession>
<dbReference type="FunFam" id="1.20.1250.20:FF:000232">
    <property type="entry name" value="Organic cation/carnitine transporter 7"/>
    <property type="match status" value="1"/>
</dbReference>
<feature type="transmembrane region" description="Helical" evidence="6">
    <location>
        <begin position="99"/>
        <end position="117"/>
    </location>
</feature>
<feature type="transmembrane region" description="Helical" evidence="6">
    <location>
        <begin position="445"/>
        <end position="470"/>
    </location>
</feature>
<evidence type="ECO:0000256" key="1">
    <source>
        <dbReference type="ARBA" id="ARBA00004141"/>
    </source>
</evidence>
<dbReference type="InterPro" id="IPR020846">
    <property type="entry name" value="MFS_dom"/>
</dbReference>
<feature type="transmembrane region" description="Helical" evidence="6">
    <location>
        <begin position="199"/>
        <end position="218"/>
    </location>
</feature>
<feature type="transmembrane region" description="Helical" evidence="6">
    <location>
        <begin position="123"/>
        <end position="145"/>
    </location>
</feature>
<evidence type="ECO:0000313" key="10">
    <source>
        <dbReference type="Proteomes" id="UP000606786"/>
    </source>
</evidence>
<dbReference type="InterPro" id="IPR011701">
    <property type="entry name" value="MFS"/>
</dbReference>
<evidence type="ECO:0000259" key="7">
    <source>
        <dbReference type="PROSITE" id="PS50850"/>
    </source>
</evidence>
<proteinExistence type="evidence at transcript level"/>
<organism evidence="9">
    <name type="scientific">Ceratitis capitata</name>
    <name type="common">Mediterranean fruit fly</name>
    <name type="synonym">Tephritis capitata</name>
    <dbReference type="NCBI Taxonomy" id="7213"/>
    <lineage>
        <taxon>Eukaryota</taxon>
        <taxon>Metazoa</taxon>
        <taxon>Ecdysozoa</taxon>
        <taxon>Arthropoda</taxon>
        <taxon>Hexapoda</taxon>
        <taxon>Insecta</taxon>
        <taxon>Pterygota</taxon>
        <taxon>Neoptera</taxon>
        <taxon>Endopterygota</taxon>
        <taxon>Diptera</taxon>
        <taxon>Brachycera</taxon>
        <taxon>Muscomorpha</taxon>
        <taxon>Tephritoidea</taxon>
        <taxon>Tephritidae</taxon>
        <taxon>Ceratitis</taxon>
        <taxon>Ceratitis</taxon>
    </lineage>
</organism>
<reference evidence="9" key="2">
    <citation type="journal article" date="2014" name="BMC Genomics">
        <title>A genomic perspective to assessing quality of mass-reared SIT flies used in Mediterranean fruit fly (Ceratitis capitata) eradication in California.</title>
        <authorList>
            <person name="Calla B."/>
            <person name="Hall B."/>
            <person name="Hou S."/>
            <person name="Geib S.M."/>
        </authorList>
    </citation>
    <scope>NUCLEOTIDE SEQUENCE</scope>
</reference>
<feature type="domain" description="Major facilitator superfamily (MFS) profile" evidence="7">
    <location>
        <begin position="33"/>
        <end position="531"/>
    </location>
</feature>
<dbReference type="GO" id="GO:0016020">
    <property type="term" value="C:membrane"/>
    <property type="evidence" value="ECO:0007669"/>
    <property type="project" value="UniProtKB-SubCell"/>
</dbReference>
<sequence>MENNSKSDNQRDDPADFEKAMESTGFGRFNLTLLVVGIFASCASVFETTTMSYILPIAECDLEMTLFDKGVLNAATYAGMITSAIIWGYLADTIGRKKVLVYGYLADAVCVLCSSITQNFQMLVAFKFLGGFIVNGPGAVLFTYLTEMHSSKHRPRVLMILGMIMSVATLILPLLSWAIFPRDWDFILFDTIRVHSWQIFLAVCSLPSLIGGLGLITLPESPKFLMSQGRNAEALHAFQKIYSANTRKPMNSYPIKELVEEVPNRSSNVNEVVFTVENKPVKPKFKREPRTCSQAFNEGLQQTKPMFKMPLLGHSIHAYAMQFCILLGLNTIRLWLPQLFASIAEYEALDSSNSNSANLCTILEYSVNKTSVATNILEKCDQRPQVSMELYTNNIIVSATGLVAYSFAGIVVRVLGAKRLLTYGLLISGVLGISLYWSVNGLTTLIISSAFLAIASVSTSSLLGVVINVFPTSLRSLVVAIAMMFGRLGALSGNMLFPIFMEMGCIQPFLMVGIVLLVASALSCILPNPKKIIMK</sequence>
<name>W8C4Z8_CERCA</name>
<evidence type="ECO:0000313" key="9">
    <source>
        <dbReference type="EMBL" id="JAB97264.1"/>
    </source>
</evidence>
<feature type="transmembrane region" description="Helical" evidence="6">
    <location>
        <begin position="506"/>
        <end position="526"/>
    </location>
</feature>
<evidence type="ECO:0000256" key="4">
    <source>
        <dbReference type="ARBA" id="ARBA00022989"/>
    </source>
</evidence>
<feature type="transmembrane region" description="Helical" evidence="6">
    <location>
        <begin position="157"/>
        <end position="179"/>
    </location>
</feature>
<dbReference type="Pfam" id="PF07690">
    <property type="entry name" value="MFS_1"/>
    <property type="match status" value="1"/>
</dbReference>
<dbReference type="OrthoDB" id="3936150at2759"/>
<dbReference type="PANTHER" id="PTHR23511">
    <property type="entry name" value="SYNAPTIC VESICLE GLYCOPROTEIN 2"/>
    <property type="match status" value="1"/>
</dbReference>
<dbReference type="GO" id="GO:0022857">
    <property type="term" value="F:transmembrane transporter activity"/>
    <property type="evidence" value="ECO:0007669"/>
    <property type="project" value="InterPro"/>
</dbReference>
<keyword evidence="2" id="KW-0813">Transport</keyword>
<feature type="transmembrane region" description="Helical" evidence="6">
    <location>
        <begin position="316"/>
        <end position="336"/>
    </location>
</feature>
<reference evidence="8" key="3">
    <citation type="submission" date="2020-11" db="EMBL/GenBank/DDBJ databases">
        <authorList>
            <person name="Whitehead M."/>
        </authorList>
    </citation>
    <scope>NUCLEOTIDE SEQUENCE</scope>
    <source>
        <strain evidence="8">EGII</strain>
    </source>
</reference>
<dbReference type="Proteomes" id="UP000606786">
    <property type="component" value="Unassembled WGS sequence"/>
</dbReference>
<evidence type="ECO:0000313" key="8">
    <source>
        <dbReference type="EMBL" id="CAD6995547.1"/>
    </source>
</evidence>
<keyword evidence="5 6" id="KW-0472">Membrane</keyword>
<feature type="transmembrane region" description="Helical" evidence="6">
    <location>
        <begin position="31"/>
        <end position="54"/>
    </location>
</feature>
<gene>
    <name evidence="9" type="primary">SV2B</name>
    <name evidence="8" type="ORF">CCAP1982_LOCUS4258</name>
</gene>
<evidence type="ECO:0000256" key="2">
    <source>
        <dbReference type="ARBA" id="ARBA00022448"/>
    </source>
</evidence>
<evidence type="ECO:0000256" key="6">
    <source>
        <dbReference type="SAM" id="Phobius"/>
    </source>
</evidence>
<feature type="transmembrane region" description="Helical" evidence="6">
    <location>
        <begin position="74"/>
        <end position="92"/>
    </location>
</feature>
<feature type="transmembrane region" description="Helical" evidence="6">
    <location>
        <begin position="395"/>
        <end position="415"/>
    </location>
</feature>
<keyword evidence="3 6" id="KW-0812">Transmembrane</keyword>
<protein>
    <submittedName>
        <fullName evidence="8">(Mediterranean fruit fly) hypothetical protein</fullName>
    </submittedName>
    <submittedName>
        <fullName evidence="9">Synaptic vesicle glycoprotein 2B</fullName>
    </submittedName>
</protein>
<dbReference type="EMBL" id="GAMC01009291">
    <property type="protein sequence ID" value="JAB97264.1"/>
    <property type="molecule type" value="mRNA"/>
</dbReference>